<dbReference type="InterPro" id="IPR002646">
    <property type="entry name" value="PolA_pol_head_dom"/>
</dbReference>
<protein>
    <submittedName>
        <fullName evidence="13">Polynucleotide adenylyltransferase</fullName>
    </submittedName>
</protein>
<dbReference type="Pfam" id="PF01966">
    <property type="entry name" value="HD"/>
    <property type="match status" value="1"/>
</dbReference>
<evidence type="ECO:0000256" key="2">
    <source>
        <dbReference type="ARBA" id="ARBA00007265"/>
    </source>
</evidence>
<comment type="cofactor">
    <cofactor evidence="1">
        <name>Mg(2+)</name>
        <dbReference type="ChEBI" id="CHEBI:18420"/>
    </cofactor>
</comment>
<evidence type="ECO:0000313" key="13">
    <source>
        <dbReference type="EMBL" id="GCF07667.1"/>
    </source>
</evidence>
<evidence type="ECO:0000256" key="10">
    <source>
        <dbReference type="ARBA" id="ARBA00022884"/>
    </source>
</evidence>
<comment type="caution">
    <text evidence="13">The sequence shown here is derived from an EMBL/GenBank/DDBJ whole genome shotgun (WGS) entry which is preliminary data.</text>
</comment>
<dbReference type="SUPFAM" id="SSF81301">
    <property type="entry name" value="Nucleotidyltransferase"/>
    <property type="match status" value="1"/>
</dbReference>
<keyword evidence="3" id="KW-0820">tRNA-binding</keyword>
<evidence type="ECO:0000256" key="3">
    <source>
        <dbReference type="ARBA" id="ARBA00022555"/>
    </source>
</evidence>
<dbReference type="GO" id="GO:0008033">
    <property type="term" value="P:tRNA processing"/>
    <property type="evidence" value="ECO:0007669"/>
    <property type="project" value="UniProtKB-KW"/>
</dbReference>
<keyword evidence="5" id="KW-0819">tRNA processing</keyword>
<dbReference type="Pfam" id="PF01743">
    <property type="entry name" value="PolyA_pol"/>
    <property type="match status" value="1"/>
</dbReference>
<dbReference type="Gene3D" id="3.30.460.10">
    <property type="entry name" value="Beta Polymerase, domain 2"/>
    <property type="match status" value="1"/>
</dbReference>
<evidence type="ECO:0000256" key="9">
    <source>
        <dbReference type="ARBA" id="ARBA00022842"/>
    </source>
</evidence>
<evidence type="ECO:0000256" key="6">
    <source>
        <dbReference type="ARBA" id="ARBA00022695"/>
    </source>
</evidence>
<evidence type="ECO:0000256" key="7">
    <source>
        <dbReference type="ARBA" id="ARBA00022723"/>
    </source>
</evidence>
<dbReference type="InterPro" id="IPR050124">
    <property type="entry name" value="tRNA_CCA-adding_enzyme"/>
</dbReference>
<dbReference type="InterPro" id="IPR032828">
    <property type="entry name" value="PolyA_RNA-bd"/>
</dbReference>
<evidence type="ECO:0000256" key="4">
    <source>
        <dbReference type="ARBA" id="ARBA00022679"/>
    </source>
</evidence>
<dbReference type="InterPro" id="IPR006675">
    <property type="entry name" value="HDIG_dom"/>
</dbReference>
<dbReference type="GO" id="GO:0000049">
    <property type="term" value="F:tRNA binding"/>
    <property type="evidence" value="ECO:0007669"/>
    <property type="project" value="UniProtKB-KW"/>
</dbReference>
<evidence type="ECO:0000256" key="8">
    <source>
        <dbReference type="ARBA" id="ARBA00022741"/>
    </source>
</evidence>
<accession>A0A5A5T8I6</accession>
<keyword evidence="7" id="KW-0479">Metal-binding</keyword>
<dbReference type="SMART" id="SM00471">
    <property type="entry name" value="HDc"/>
    <property type="match status" value="1"/>
</dbReference>
<dbReference type="Gene3D" id="1.10.3090.10">
    <property type="entry name" value="cca-adding enzyme, domain 2"/>
    <property type="match status" value="1"/>
</dbReference>
<comment type="similarity">
    <text evidence="2 11">Belongs to the tRNA nucleotidyltransferase/poly(A) polymerase family.</text>
</comment>
<dbReference type="PANTHER" id="PTHR47545:SF2">
    <property type="entry name" value="CC-ADDING TRNA NUCLEOTIDYLTRANSFERASE"/>
    <property type="match status" value="1"/>
</dbReference>
<name>A0A5A5T8I6_9CHLR</name>
<keyword evidence="8" id="KW-0547">Nucleotide-binding</keyword>
<evidence type="ECO:0000256" key="5">
    <source>
        <dbReference type="ARBA" id="ARBA00022694"/>
    </source>
</evidence>
<keyword evidence="4 11" id="KW-0808">Transferase</keyword>
<dbReference type="GO" id="GO:0046872">
    <property type="term" value="F:metal ion binding"/>
    <property type="evidence" value="ECO:0007669"/>
    <property type="project" value="UniProtKB-KW"/>
</dbReference>
<organism evidence="13 14">
    <name type="scientific">Dictyobacter arantiisoli</name>
    <dbReference type="NCBI Taxonomy" id="2014874"/>
    <lineage>
        <taxon>Bacteria</taxon>
        <taxon>Bacillati</taxon>
        <taxon>Chloroflexota</taxon>
        <taxon>Ktedonobacteria</taxon>
        <taxon>Ktedonobacterales</taxon>
        <taxon>Dictyobacteraceae</taxon>
        <taxon>Dictyobacter</taxon>
    </lineage>
</organism>
<dbReference type="GO" id="GO:0000166">
    <property type="term" value="F:nucleotide binding"/>
    <property type="evidence" value="ECO:0007669"/>
    <property type="project" value="UniProtKB-KW"/>
</dbReference>
<dbReference type="EMBL" id="BIXY01000012">
    <property type="protein sequence ID" value="GCF07667.1"/>
    <property type="molecule type" value="Genomic_DNA"/>
</dbReference>
<evidence type="ECO:0000259" key="12">
    <source>
        <dbReference type="SMART" id="SM00471"/>
    </source>
</evidence>
<keyword evidence="6 13" id="KW-0548">Nucleotidyltransferase</keyword>
<evidence type="ECO:0000313" key="14">
    <source>
        <dbReference type="Proteomes" id="UP000322530"/>
    </source>
</evidence>
<dbReference type="GO" id="GO:0016779">
    <property type="term" value="F:nucleotidyltransferase activity"/>
    <property type="evidence" value="ECO:0007669"/>
    <property type="project" value="UniProtKB-KW"/>
</dbReference>
<dbReference type="InterPro" id="IPR043519">
    <property type="entry name" value="NT_sf"/>
</dbReference>
<reference evidence="13 14" key="1">
    <citation type="submission" date="2019-01" db="EMBL/GenBank/DDBJ databases">
        <title>Draft genome sequence of Dictyobacter sp. Uno17.</title>
        <authorList>
            <person name="Wang C.M."/>
            <person name="Zheng Y."/>
            <person name="Sakai Y."/>
            <person name="Abe K."/>
            <person name="Yokota A."/>
            <person name="Yabe S."/>
        </authorList>
    </citation>
    <scope>NUCLEOTIDE SEQUENCE [LARGE SCALE GENOMIC DNA]</scope>
    <source>
        <strain evidence="13 14">Uno17</strain>
    </source>
</reference>
<proteinExistence type="inferred from homology"/>
<evidence type="ECO:0000256" key="11">
    <source>
        <dbReference type="RuleBase" id="RU003953"/>
    </source>
</evidence>
<sequence length="466" mass="52163">MDWDIVTAGDTHAVARRLAHVLDGCYAPLHDRAQRVLVKQDEQELVIDVSPLQGSTIEEDVALRDFTVNAMAVPLTEAVSAVATDVPLTPILIDPLHGEQDLRTGTLRATSASALEYDPLRILRAVRFMTYYAFTLDPTTVTLIEQAVPRLAQVASERIHEELYAILRPAGATERLYCLDQLHVLTALLPELDVARGMLQPVLHHWDVFDHSLRTVFMLEALGTTLQQTPEEIAQSPFDIGGQGDLLALKELLLEAEEQHIFSFATLLSPQMKLAALLHDIGKPPTHAVDEEGNITFYHHPQAGVPLIRTIAKRLSISTHDGRLMQQVAAHHMRPGQLSQDPVTPRAIRRYFMDLGPNGIYVALVALADHLAMRGPEPLTIHWQRHRGTVRLLLTCYIRERDSILPPRLIQADELMRRYHLEPGPLIGQLLEAIAEAQAEGVVHSREDIFWFAEEKLHQLQSTGEK</sequence>
<dbReference type="SUPFAM" id="SSF81891">
    <property type="entry name" value="Poly A polymerase C-terminal region-like"/>
    <property type="match status" value="1"/>
</dbReference>
<dbReference type="NCBIfam" id="TIGR00277">
    <property type="entry name" value="HDIG"/>
    <property type="match status" value="1"/>
</dbReference>
<dbReference type="AlphaFoldDB" id="A0A5A5T8I6"/>
<dbReference type="Proteomes" id="UP000322530">
    <property type="component" value="Unassembled WGS sequence"/>
</dbReference>
<keyword evidence="9" id="KW-0460">Magnesium</keyword>
<keyword evidence="10 11" id="KW-0694">RNA-binding</keyword>
<dbReference type="InterPro" id="IPR003607">
    <property type="entry name" value="HD/PDEase_dom"/>
</dbReference>
<dbReference type="PANTHER" id="PTHR47545">
    <property type="entry name" value="MULTIFUNCTIONAL CCA PROTEIN"/>
    <property type="match status" value="1"/>
</dbReference>
<evidence type="ECO:0000256" key="1">
    <source>
        <dbReference type="ARBA" id="ARBA00001946"/>
    </source>
</evidence>
<feature type="domain" description="HD/PDEase" evidence="12">
    <location>
        <begin position="204"/>
        <end position="383"/>
    </location>
</feature>
<dbReference type="Pfam" id="PF12627">
    <property type="entry name" value="PolyA_pol_RNAbd"/>
    <property type="match status" value="1"/>
</dbReference>
<dbReference type="InterPro" id="IPR006674">
    <property type="entry name" value="HD_domain"/>
</dbReference>
<gene>
    <name evidence="13" type="ORF">KDI_12310</name>
</gene>
<dbReference type="CDD" id="cd00077">
    <property type="entry name" value="HDc"/>
    <property type="match status" value="1"/>
</dbReference>
<keyword evidence="14" id="KW-1185">Reference proteome</keyword>